<organism evidence="2">
    <name type="scientific">Nothobranchius kadleci</name>
    <name type="common">African annual killifish</name>
    <dbReference type="NCBI Taxonomy" id="1051664"/>
    <lineage>
        <taxon>Eukaryota</taxon>
        <taxon>Metazoa</taxon>
        <taxon>Chordata</taxon>
        <taxon>Craniata</taxon>
        <taxon>Vertebrata</taxon>
        <taxon>Euteleostomi</taxon>
        <taxon>Actinopterygii</taxon>
        <taxon>Neopterygii</taxon>
        <taxon>Teleostei</taxon>
        <taxon>Neoteleostei</taxon>
        <taxon>Acanthomorphata</taxon>
        <taxon>Ovalentaria</taxon>
        <taxon>Atherinomorphae</taxon>
        <taxon>Cyprinodontiformes</taxon>
        <taxon>Nothobranchiidae</taxon>
        <taxon>Nothobranchius</taxon>
    </lineage>
</organism>
<evidence type="ECO:0000256" key="1">
    <source>
        <dbReference type="SAM" id="MobiDB-lite"/>
    </source>
</evidence>
<reference evidence="2" key="2">
    <citation type="submission" date="2016-06" db="EMBL/GenBank/DDBJ databases">
        <title>The genome of a short-lived fish provides insights into sex chromosome evolution and the genetic control of aging.</title>
        <authorList>
            <person name="Reichwald K."/>
            <person name="Felder M."/>
            <person name="Petzold A."/>
            <person name="Koch P."/>
            <person name="Groth M."/>
            <person name="Platzer M."/>
        </authorList>
    </citation>
    <scope>NUCLEOTIDE SEQUENCE</scope>
    <source>
        <tissue evidence="2">Brain</tissue>
    </source>
</reference>
<accession>A0A1A8D2E9</accession>
<dbReference type="EMBL" id="HADZ01022326">
    <property type="protein sequence ID" value="SBP86267.1"/>
    <property type="molecule type" value="Transcribed_RNA"/>
</dbReference>
<evidence type="ECO:0000313" key="2">
    <source>
        <dbReference type="EMBL" id="SBP86267.1"/>
    </source>
</evidence>
<proteinExistence type="predicted"/>
<protein>
    <submittedName>
        <fullName evidence="2">Uncharacterized protein</fullName>
    </submittedName>
</protein>
<gene>
    <name evidence="2" type="primary">Nfu_g_1_002800</name>
</gene>
<dbReference type="AlphaFoldDB" id="A0A1A8D2E9"/>
<feature type="non-terminal residue" evidence="2">
    <location>
        <position position="1"/>
    </location>
</feature>
<feature type="compositionally biased region" description="Basic and acidic residues" evidence="1">
    <location>
        <begin position="1"/>
        <end position="21"/>
    </location>
</feature>
<feature type="region of interest" description="Disordered" evidence="1">
    <location>
        <begin position="1"/>
        <end position="35"/>
    </location>
</feature>
<reference evidence="2" key="1">
    <citation type="submission" date="2016-05" db="EMBL/GenBank/DDBJ databases">
        <authorList>
            <person name="Lavstsen T."/>
            <person name="Jespersen J.S."/>
        </authorList>
    </citation>
    <scope>NUCLEOTIDE SEQUENCE</scope>
    <source>
        <tissue evidence="2">Brain</tissue>
    </source>
</reference>
<sequence length="35" mass="4252">VGYQREIREDESQTRIKGNEKRRNKKNRMNIVSCD</sequence>
<name>A0A1A8D2E9_NOTKA</name>